<sequence>MGQTVAEENAELITLAYYCINICLTIALFAIGTIYLRYRDRRDHQRREWRQLAERIYTDYSKLKSKDIPQKISKDQWVQRARGTMRPEEQWTQRTSGYRGAEEQYEQRNSGHRGPEEQDRRDQQRREWRQLAERIYTDYSKLKGKEIPQKISKVKNTFERIKIHSKVSGLDVLRYMLADKNYRNFASESPQLKALREDLHMIFVPLNICSSLLLLGEVPVYIEEELRLVVEELGNLVEPFLTGEQQRIALKCLKHFGSNTSSNVVTEHAQRSVKELDERIEAIAPYVNSLQFGATAPSVNSFQFLSPNATEFRNDFPDKKDCDYSKCRKFWLNKTMIMQNSHKNLDFLIKLHEDLEYKELQAHCARIFRQNLEELPHESFEQTSDSDSDKAILMKFLHELRLYIHIILSGDQFMMVKRLVEHNVKKLCQRHGEVHPIKAMIQLVCQRFSEDLLTLKTNIEGNPPPHLTDENFFKQLSDLFEKFLRIITGQEV</sequence>
<dbReference type="AlphaFoldDB" id="A0AAU9WHZ0"/>
<protein>
    <submittedName>
        <fullName evidence="3">Uncharacterized protein</fullName>
    </submittedName>
</protein>
<evidence type="ECO:0000256" key="1">
    <source>
        <dbReference type="SAM" id="MobiDB-lite"/>
    </source>
</evidence>
<feature type="region of interest" description="Disordered" evidence="1">
    <location>
        <begin position="76"/>
        <end position="124"/>
    </location>
</feature>
<feature type="transmembrane region" description="Helical" evidence="2">
    <location>
        <begin position="15"/>
        <end position="38"/>
    </location>
</feature>
<organism evidence="3 4">
    <name type="scientific">Pocillopora meandrina</name>
    <dbReference type="NCBI Taxonomy" id="46732"/>
    <lineage>
        <taxon>Eukaryota</taxon>
        <taxon>Metazoa</taxon>
        <taxon>Cnidaria</taxon>
        <taxon>Anthozoa</taxon>
        <taxon>Hexacorallia</taxon>
        <taxon>Scleractinia</taxon>
        <taxon>Astrocoeniina</taxon>
        <taxon>Pocilloporidae</taxon>
        <taxon>Pocillopora</taxon>
    </lineage>
</organism>
<comment type="caution">
    <text evidence="3">The sequence shown here is derived from an EMBL/GenBank/DDBJ whole genome shotgun (WGS) entry which is preliminary data.</text>
</comment>
<dbReference type="Proteomes" id="UP001159428">
    <property type="component" value="Unassembled WGS sequence"/>
</dbReference>
<accession>A0AAU9WHZ0</accession>
<keyword evidence="2" id="KW-1133">Transmembrane helix</keyword>
<keyword evidence="2" id="KW-0472">Membrane</keyword>
<gene>
    <name evidence="3" type="ORF">PMEA_00004715</name>
</gene>
<evidence type="ECO:0000256" key="2">
    <source>
        <dbReference type="SAM" id="Phobius"/>
    </source>
</evidence>
<feature type="compositionally biased region" description="Basic and acidic residues" evidence="1">
    <location>
        <begin position="113"/>
        <end position="124"/>
    </location>
</feature>
<keyword evidence="4" id="KW-1185">Reference proteome</keyword>
<name>A0AAU9WHZ0_9CNID</name>
<keyword evidence="2" id="KW-0812">Transmembrane</keyword>
<evidence type="ECO:0000313" key="4">
    <source>
        <dbReference type="Proteomes" id="UP001159428"/>
    </source>
</evidence>
<evidence type="ECO:0000313" key="3">
    <source>
        <dbReference type="EMBL" id="CAH3112931.1"/>
    </source>
</evidence>
<reference evidence="3 4" key="1">
    <citation type="submission" date="2022-05" db="EMBL/GenBank/DDBJ databases">
        <authorList>
            <consortium name="Genoscope - CEA"/>
            <person name="William W."/>
        </authorList>
    </citation>
    <scope>NUCLEOTIDE SEQUENCE [LARGE SCALE GENOMIC DNA]</scope>
</reference>
<proteinExistence type="predicted"/>
<dbReference type="EMBL" id="CALNXJ010000013">
    <property type="protein sequence ID" value="CAH3112931.1"/>
    <property type="molecule type" value="Genomic_DNA"/>
</dbReference>